<evidence type="ECO:0000259" key="2">
    <source>
        <dbReference type="Pfam" id="PF13828"/>
    </source>
</evidence>
<proteinExistence type="predicted"/>
<gene>
    <name evidence="3" type="ORF">M0G41_05590</name>
</gene>
<keyword evidence="1" id="KW-0812">Transmembrane</keyword>
<evidence type="ECO:0000313" key="4">
    <source>
        <dbReference type="Proteomes" id="UP001431449"/>
    </source>
</evidence>
<dbReference type="Pfam" id="PF13828">
    <property type="entry name" value="DUF4190"/>
    <property type="match status" value="1"/>
</dbReference>
<organism evidence="3 4">
    <name type="scientific">Pseudomarimonas salicorniae</name>
    <dbReference type="NCBI Taxonomy" id="2933270"/>
    <lineage>
        <taxon>Bacteria</taxon>
        <taxon>Pseudomonadati</taxon>
        <taxon>Pseudomonadota</taxon>
        <taxon>Gammaproteobacteria</taxon>
        <taxon>Lysobacterales</taxon>
        <taxon>Lysobacteraceae</taxon>
        <taxon>Pseudomarimonas</taxon>
    </lineage>
</organism>
<evidence type="ECO:0000256" key="1">
    <source>
        <dbReference type="SAM" id="Phobius"/>
    </source>
</evidence>
<reference evidence="3" key="1">
    <citation type="submission" date="2022-04" db="EMBL/GenBank/DDBJ databases">
        <title>Lysobacter sp. CAU 1642 isolated from sea sand.</title>
        <authorList>
            <person name="Kim W."/>
        </authorList>
    </citation>
    <scope>NUCLEOTIDE SEQUENCE</scope>
    <source>
        <strain evidence="3">CAU 1642</strain>
    </source>
</reference>
<dbReference type="Proteomes" id="UP001431449">
    <property type="component" value="Unassembled WGS sequence"/>
</dbReference>
<feature type="transmembrane region" description="Helical" evidence="1">
    <location>
        <begin position="56"/>
        <end position="89"/>
    </location>
</feature>
<protein>
    <submittedName>
        <fullName evidence="3">DUF4190 domain-containing protein</fullName>
    </submittedName>
</protein>
<comment type="caution">
    <text evidence="3">The sequence shown here is derived from an EMBL/GenBank/DDBJ whole genome shotgun (WGS) entry which is preliminary data.</text>
</comment>
<accession>A0ABT0GF20</accession>
<dbReference type="EMBL" id="JALNMH010000003">
    <property type="protein sequence ID" value="MCK7593140.1"/>
    <property type="molecule type" value="Genomic_DNA"/>
</dbReference>
<keyword evidence="4" id="KW-1185">Reference proteome</keyword>
<feature type="transmembrane region" description="Helical" evidence="1">
    <location>
        <begin position="12"/>
        <end position="35"/>
    </location>
</feature>
<keyword evidence="1" id="KW-0472">Membrane</keyword>
<name>A0ABT0GF20_9GAMM</name>
<feature type="domain" description="DUF4190" evidence="2">
    <location>
        <begin position="11"/>
        <end position="72"/>
    </location>
</feature>
<evidence type="ECO:0000313" key="3">
    <source>
        <dbReference type="EMBL" id="MCK7593140.1"/>
    </source>
</evidence>
<dbReference type="RefSeq" id="WP_248206264.1">
    <property type="nucleotide sequence ID" value="NZ_JALNMH010000003.1"/>
</dbReference>
<sequence length="93" mass="9538">MNATQRTSTAAIISLVFGIVSWIALPLLGALVAIVAGHMARAEIRRERIDGDNLALIGLVLGYLNIGLTILLFLAVVFGVLSLGVLAALGGAG</sequence>
<dbReference type="InterPro" id="IPR025241">
    <property type="entry name" value="DUF4190"/>
</dbReference>
<keyword evidence="1" id="KW-1133">Transmembrane helix</keyword>